<proteinExistence type="predicted"/>
<dbReference type="STRING" id="1116229.S3E0I2"/>
<dbReference type="InterPro" id="IPR010730">
    <property type="entry name" value="HET"/>
</dbReference>
<sequence length="566" mass="64597">MASYKYECLKSDDAIRLLILQPSEDLESEIHCSLITTTLTECEDDIIDGYTALSYVWGSSLDSKQIYVGGIPIHVTQNLFDALRDLRDTYRTQRLWIDAICINQAHEAERNQQVSIMGTIYSKAKHTVIYLGPDEQNPSCFDFIKQYLLDRKSTYIAGFLEFITLEALSSAWFTRVWVLQELVMSRDPLLQLGRSRMRWDTFNQYLKLRPLWAQPSVHELSSQEIGVVHNTLDNLRTPLRGVNDLYRPFRDMHLVRSKFQGWKLNIDLPAGLNLGEILQSRRGFGVLDPRDMIYAHLGMVPNKYGQKVDYGQSVSQVFTRIAIGLFCESSDLSWLGKIGRACLGDKIEGLPSWVPNWTLPVVEAPQYHHEPGSIRYGKFVNFKGAVMLFLVNRQSRRPLASRIHCDKLPSLLALECDFLGCVAELLPIANQEPTDDPYQAEGIWNDNSNFLQAFLNDMQYIKLVVPASTLPGDYICTTTTSDKIGVVLRPIWPTIEASLAQGILSWYARHSDAWQSDAWQGTNPCELSEGQDPLGHVLHTRLVGECFYNRRHLGRRKEETRIAILY</sequence>
<accession>S3E0I2</accession>
<dbReference type="RefSeq" id="XP_008081103.1">
    <property type="nucleotide sequence ID" value="XM_008082912.1"/>
</dbReference>
<feature type="domain" description="Heterokaryon incompatibility" evidence="1">
    <location>
        <begin position="50"/>
        <end position="181"/>
    </location>
</feature>
<protein>
    <recommendedName>
        <fullName evidence="1">Heterokaryon incompatibility domain-containing protein</fullName>
    </recommendedName>
</protein>
<name>S3E0I2_GLAL2</name>
<dbReference type="Proteomes" id="UP000016922">
    <property type="component" value="Unassembled WGS sequence"/>
</dbReference>
<dbReference type="PANTHER" id="PTHR24148:SF64">
    <property type="entry name" value="HETEROKARYON INCOMPATIBILITY DOMAIN-CONTAINING PROTEIN"/>
    <property type="match status" value="1"/>
</dbReference>
<dbReference type="GeneID" id="19471171"/>
<gene>
    <name evidence="2" type="ORF">GLAREA_12130</name>
</gene>
<reference evidence="2 3" key="1">
    <citation type="journal article" date="2013" name="BMC Genomics">
        <title>Genomics-driven discovery of the pneumocandin biosynthetic gene cluster in the fungus Glarea lozoyensis.</title>
        <authorList>
            <person name="Chen L."/>
            <person name="Yue Q."/>
            <person name="Zhang X."/>
            <person name="Xiang M."/>
            <person name="Wang C."/>
            <person name="Li S."/>
            <person name="Che Y."/>
            <person name="Ortiz-Lopez F.J."/>
            <person name="Bills G.F."/>
            <person name="Liu X."/>
            <person name="An Z."/>
        </authorList>
    </citation>
    <scope>NUCLEOTIDE SEQUENCE [LARGE SCALE GENOMIC DNA]</scope>
    <source>
        <strain evidence="3">ATCC 20868 / MF5171</strain>
    </source>
</reference>
<dbReference type="AlphaFoldDB" id="S3E0I2"/>
<evidence type="ECO:0000259" key="1">
    <source>
        <dbReference type="Pfam" id="PF06985"/>
    </source>
</evidence>
<organism evidence="2 3">
    <name type="scientific">Glarea lozoyensis (strain ATCC 20868 / MF5171)</name>
    <dbReference type="NCBI Taxonomy" id="1116229"/>
    <lineage>
        <taxon>Eukaryota</taxon>
        <taxon>Fungi</taxon>
        <taxon>Dikarya</taxon>
        <taxon>Ascomycota</taxon>
        <taxon>Pezizomycotina</taxon>
        <taxon>Leotiomycetes</taxon>
        <taxon>Helotiales</taxon>
        <taxon>Helotiaceae</taxon>
        <taxon>Glarea</taxon>
    </lineage>
</organism>
<dbReference type="HOGENOM" id="CLU_004184_7_2_1"/>
<dbReference type="EMBL" id="KE145360">
    <property type="protein sequence ID" value="EPE32048.1"/>
    <property type="molecule type" value="Genomic_DNA"/>
</dbReference>
<evidence type="ECO:0000313" key="2">
    <source>
        <dbReference type="EMBL" id="EPE32048.1"/>
    </source>
</evidence>
<dbReference type="InterPro" id="IPR052895">
    <property type="entry name" value="HetReg/Transcr_Mod"/>
</dbReference>
<dbReference type="eggNOG" id="ENOG502RQTC">
    <property type="taxonomic scope" value="Eukaryota"/>
</dbReference>
<evidence type="ECO:0000313" key="3">
    <source>
        <dbReference type="Proteomes" id="UP000016922"/>
    </source>
</evidence>
<keyword evidence="3" id="KW-1185">Reference proteome</keyword>
<dbReference type="PANTHER" id="PTHR24148">
    <property type="entry name" value="ANKYRIN REPEAT DOMAIN-CONTAINING PROTEIN 39 HOMOLOG-RELATED"/>
    <property type="match status" value="1"/>
</dbReference>
<dbReference type="KEGG" id="glz:GLAREA_12130"/>
<dbReference type="OrthoDB" id="2157530at2759"/>
<dbReference type="OMA" id="PDWTSNK"/>
<dbReference type="Pfam" id="PF06985">
    <property type="entry name" value="HET"/>
    <property type="match status" value="1"/>
</dbReference>